<feature type="region of interest" description="Disordered" evidence="1">
    <location>
        <begin position="225"/>
        <end position="266"/>
    </location>
</feature>
<evidence type="ECO:0000313" key="3">
    <source>
        <dbReference type="Proteomes" id="UP000465266"/>
    </source>
</evidence>
<name>A0ABQ1BFC6_9EURO</name>
<accession>A0ABQ1BFC6</accession>
<gene>
    <name evidence="2" type="ORF">IFM53868_10923</name>
</gene>
<proteinExistence type="predicted"/>
<sequence>MAQSSASSPTRTPLPEPTPPHRAISPYLLQTSSPEDEIQSESITSQHEIQTLNLGEYALHVASTAASIRGVNQRFYRNPLVRACFEDESPTINPLLRSPTFAEEAPPIFHNTETTPHNDEMVSTRQGTSTKGSAKGSTSSRKRPPPPGDTTPTHPPRKRATMVPAQATQAQDSDDDLSAPAQPKPPPPDLTAFQYRFTTPVQQAASVQQVAPVQQAAPVERAIPAQQPAPTQQAATIQQPASSQNATPVQQGVPVSTTLPPTPGDTERPYSFIRFLPDKFKIVVDFKTTDYIGDTPDAMPRFTEPAIPPVKVGMTTNFGVIHEGKDTTIAFGFEPASLRITLANKMYDITDVRGGALREEHVRFDKEYATERQRMKCALDMYIQLQIEWEEALSDYRSDMAKWRIARRKWEYDIAYSNWKQGRTSIFPGPLTDEDFHNLDHWLQDEIVKDGPETSPWNIGLIHPDHPTAITYTQKFRSGPAKDIAPKKMAAIDAAIRKLRAKVYPEVVKPTVLPPQIDYDDDSDNEDDFQHVDLENYIAWCIERHVAWRSIKIKPTDDAYAKFNVLPATQAKLPSSTWPKGMHSLLNETAVDTAERPFGAPANRLMEAIQKAGKPKDTCYMARTFTQQVERWFKTLQDTAFSDKPITAWPLPQSLATELTQLLS</sequence>
<comment type="caution">
    <text evidence="2">The sequence shown here is derived from an EMBL/GenBank/DDBJ whole genome shotgun (WGS) entry which is preliminary data.</text>
</comment>
<keyword evidence="3" id="KW-1185">Reference proteome</keyword>
<dbReference type="Proteomes" id="UP000465266">
    <property type="component" value="Unassembled WGS sequence"/>
</dbReference>
<feature type="compositionally biased region" description="Low complexity" evidence="1">
    <location>
        <begin position="127"/>
        <end position="139"/>
    </location>
</feature>
<evidence type="ECO:0000256" key="1">
    <source>
        <dbReference type="SAM" id="MobiDB-lite"/>
    </source>
</evidence>
<dbReference type="EMBL" id="BLKG01000305">
    <property type="protein sequence ID" value="GFG01042.1"/>
    <property type="molecule type" value="Genomic_DNA"/>
</dbReference>
<feature type="region of interest" description="Disordered" evidence="1">
    <location>
        <begin position="1"/>
        <end position="44"/>
    </location>
</feature>
<feature type="compositionally biased region" description="Polar residues" evidence="1">
    <location>
        <begin position="245"/>
        <end position="259"/>
    </location>
</feature>
<reference evidence="2 3" key="1">
    <citation type="submission" date="2020-01" db="EMBL/GenBank/DDBJ databases">
        <title>Draft genome sequence of Aspergillus udagawae IFM 53868.</title>
        <authorList>
            <person name="Takahashi H."/>
            <person name="Yaguchi T."/>
        </authorList>
    </citation>
    <scope>NUCLEOTIDE SEQUENCE [LARGE SCALE GENOMIC DNA]</scope>
    <source>
        <strain evidence="2 3">IFM 53868</strain>
    </source>
</reference>
<protein>
    <submittedName>
        <fullName evidence="2">Uncharacterized protein</fullName>
    </submittedName>
</protein>
<feature type="compositionally biased region" description="Low complexity" evidence="1">
    <location>
        <begin position="225"/>
        <end position="244"/>
    </location>
</feature>
<organism evidence="2 3">
    <name type="scientific">Aspergillus udagawae</name>
    <dbReference type="NCBI Taxonomy" id="91492"/>
    <lineage>
        <taxon>Eukaryota</taxon>
        <taxon>Fungi</taxon>
        <taxon>Dikarya</taxon>
        <taxon>Ascomycota</taxon>
        <taxon>Pezizomycotina</taxon>
        <taxon>Eurotiomycetes</taxon>
        <taxon>Eurotiomycetidae</taxon>
        <taxon>Eurotiales</taxon>
        <taxon>Aspergillaceae</taxon>
        <taxon>Aspergillus</taxon>
        <taxon>Aspergillus subgen. Fumigati</taxon>
    </lineage>
</organism>
<feature type="region of interest" description="Disordered" evidence="1">
    <location>
        <begin position="103"/>
        <end position="192"/>
    </location>
</feature>
<evidence type="ECO:0000313" key="2">
    <source>
        <dbReference type="EMBL" id="GFG01042.1"/>
    </source>
</evidence>